<dbReference type="Proteomes" id="UP000241074">
    <property type="component" value="Chromosome"/>
</dbReference>
<evidence type="ECO:0000313" key="3">
    <source>
        <dbReference type="Proteomes" id="UP000241074"/>
    </source>
</evidence>
<dbReference type="SMART" id="SM00710">
    <property type="entry name" value="PbH1"/>
    <property type="match status" value="8"/>
</dbReference>
<dbReference type="InterPro" id="IPR011050">
    <property type="entry name" value="Pectin_lyase_fold/virulence"/>
</dbReference>
<dbReference type="Pfam" id="PF13229">
    <property type="entry name" value="Beta_helix"/>
    <property type="match status" value="1"/>
</dbReference>
<dbReference type="KEGG" id="xba:C7S18_10390"/>
<sequence length="509" mass="54431">MSGVARFRRMHPGGRIGSAWVRFMHVSKFRCFGQAGALLWLFLVASTASSHAAAAEWFVARNGSDSSGTGSAAAPFRTITHVLDPANEIVSAGDTVTVRGPAGSNLYEECDVRLRVRLTLRSPPGERAHIHCALNNVDTVTVQVDPDASGSTLSRLELSGGFYYGLFFQTDWFTGGGEAFTGASNVLVDDLKIHDTGRDGIKITPQCNDITIRHSEIWNSGAIYPPGTPLDDKNAEGIDNVNGSRMRVHDTYIHDTATTGLYFKGGAADVVIERNIIERTGVGGIMFGFDTSPEFFDTAANPLYYEAVRGVVRNNVIRDTGYAGIGLYASLNATVVNNTIVSTAQLGHAALYFGVTLQDFEPQAGRPANTNPLIRNNLIIQDGGDCVAIRFANELGGLSGLDGHPGTDYNWFHDNDGACQFVDRRPGSSLSAGGSLSQWRAALNADANSDSGLITVTADGHLPADSPALDRGQVLSQVIDDMDGETRTSPYDIGSDERPPGILFAHGFE</sequence>
<evidence type="ECO:0000259" key="1">
    <source>
        <dbReference type="Pfam" id="PF13229"/>
    </source>
</evidence>
<proteinExistence type="predicted"/>
<dbReference type="InterPro" id="IPR012334">
    <property type="entry name" value="Pectin_lyas_fold"/>
</dbReference>
<dbReference type="EMBL" id="CP027860">
    <property type="protein sequence ID" value="AVP97579.1"/>
    <property type="molecule type" value="Genomic_DNA"/>
</dbReference>
<evidence type="ECO:0000313" key="2">
    <source>
        <dbReference type="EMBL" id="AVP97579.1"/>
    </source>
</evidence>
<gene>
    <name evidence="2" type="ORF">C7S18_10390</name>
</gene>
<protein>
    <recommendedName>
        <fullName evidence="1">Right handed beta helix domain-containing protein</fullName>
    </recommendedName>
</protein>
<dbReference type="InterPro" id="IPR006626">
    <property type="entry name" value="PbH1"/>
</dbReference>
<feature type="domain" description="Right handed beta helix" evidence="1">
    <location>
        <begin position="180"/>
        <end position="343"/>
    </location>
</feature>
<dbReference type="Gene3D" id="2.160.20.10">
    <property type="entry name" value="Single-stranded right-handed beta-helix, Pectin lyase-like"/>
    <property type="match status" value="1"/>
</dbReference>
<reference evidence="2 3" key="2">
    <citation type="submission" date="2018-03" db="EMBL/GenBank/DDBJ databases">
        <authorList>
            <person name="Keele B.F."/>
        </authorList>
    </citation>
    <scope>NUCLEOTIDE SEQUENCE [LARGE SCALE GENOMIC DNA]</scope>
    <source>
        <strain evidence="2 3">D13</strain>
    </source>
</reference>
<reference evidence="2 3" key="1">
    <citation type="submission" date="2018-03" db="EMBL/GenBank/DDBJ databases">
        <title>Ahniella affigens gen. nov., sp. nov., a gammaproteobacterium isolated from sandy soil near a stream.</title>
        <authorList>
            <person name="Ko Y."/>
            <person name="Kim J.-H."/>
        </authorList>
    </citation>
    <scope>NUCLEOTIDE SEQUENCE [LARGE SCALE GENOMIC DNA]</scope>
    <source>
        <strain evidence="2 3">D13</strain>
    </source>
</reference>
<accession>A0A2P1PRW2</accession>
<keyword evidence="3" id="KW-1185">Reference proteome</keyword>
<dbReference type="InterPro" id="IPR039448">
    <property type="entry name" value="Beta_helix"/>
</dbReference>
<dbReference type="OrthoDB" id="208599at2"/>
<name>A0A2P1PRW2_9GAMM</name>
<dbReference type="AlphaFoldDB" id="A0A2P1PRW2"/>
<organism evidence="2 3">
    <name type="scientific">Ahniella affigens</name>
    <dbReference type="NCBI Taxonomy" id="2021234"/>
    <lineage>
        <taxon>Bacteria</taxon>
        <taxon>Pseudomonadati</taxon>
        <taxon>Pseudomonadota</taxon>
        <taxon>Gammaproteobacteria</taxon>
        <taxon>Lysobacterales</taxon>
        <taxon>Rhodanobacteraceae</taxon>
        <taxon>Ahniella</taxon>
    </lineage>
</organism>
<dbReference type="SUPFAM" id="SSF51126">
    <property type="entry name" value="Pectin lyase-like"/>
    <property type="match status" value="1"/>
</dbReference>